<keyword evidence="1" id="KW-0472">Membrane</keyword>
<dbReference type="Proteomes" id="UP000807825">
    <property type="component" value="Unassembled WGS sequence"/>
</dbReference>
<dbReference type="AlphaFoldDB" id="A0A9D6V3W9"/>
<dbReference type="EMBL" id="JACRDE010000501">
    <property type="protein sequence ID" value="MBI5251630.1"/>
    <property type="molecule type" value="Genomic_DNA"/>
</dbReference>
<keyword evidence="1" id="KW-1133">Transmembrane helix</keyword>
<reference evidence="2" key="1">
    <citation type="submission" date="2020-07" db="EMBL/GenBank/DDBJ databases">
        <title>Huge and variable diversity of episymbiotic CPR bacteria and DPANN archaea in groundwater ecosystems.</title>
        <authorList>
            <person name="He C.Y."/>
            <person name="Keren R."/>
            <person name="Whittaker M."/>
            <person name="Farag I.F."/>
            <person name="Doudna J."/>
            <person name="Cate J.H.D."/>
            <person name="Banfield J.F."/>
        </authorList>
    </citation>
    <scope>NUCLEOTIDE SEQUENCE</scope>
    <source>
        <strain evidence="2">NC_groundwater_1664_Pr3_B-0.1um_52_9</strain>
    </source>
</reference>
<feature type="transmembrane region" description="Helical" evidence="1">
    <location>
        <begin position="35"/>
        <end position="53"/>
    </location>
</feature>
<evidence type="ECO:0000313" key="2">
    <source>
        <dbReference type="EMBL" id="MBI5251630.1"/>
    </source>
</evidence>
<evidence type="ECO:0000256" key="1">
    <source>
        <dbReference type="SAM" id="Phobius"/>
    </source>
</evidence>
<gene>
    <name evidence="2" type="ORF">HY912_19230</name>
</gene>
<proteinExistence type="predicted"/>
<sequence length="95" mass="10733">MRSFSLGLGIFLVVLFVGGYFNVAGAPILDRVDSVIGTSILMDLHYGVFFFVYRGKENVESGITRTDQSLRDFQDKPIGIDNKKHYRRLEDASKN</sequence>
<organism evidence="2 3">
    <name type="scientific">Desulfomonile tiedjei</name>
    <dbReference type="NCBI Taxonomy" id="2358"/>
    <lineage>
        <taxon>Bacteria</taxon>
        <taxon>Pseudomonadati</taxon>
        <taxon>Thermodesulfobacteriota</taxon>
        <taxon>Desulfomonilia</taxon>
        <taxon>Desulfomonilales</taxon>
        <taxon>Desulfomonilaceae</taxon>
        <taxon>Desulfomonile</taxon>
    </lineage>
</organism>
<protein>
    <submittedName>
        <fullName evidence="2">Uncharacterized protein</fullName>
    </submittedName>
</protein>
<name>A0A9D6V3W9_9BACT</name>
<accession>A0A9D6V3W9</accession>
<keyword evidence="1" id="KW-0812">Transmembrane</keyword>
<comment type="caution">
    <text evidence="2">The sequence shown here is derived from an EMBL/GenBank/DDBJ whole genome shotgun (WGS) entry which is preliminary data.</text>
</comment>
<evidence type="ECO:0000313" key="3">
    <source>
        <dbReference type="Proteomes" id="UP000807825"/>
    </source>
</evidence>